<dbReference type="EMBL" id="FOXF01000052">
    <property type="protein sequence ID" value="SFP66761.1"/>
    <property type="molecule type" value="Genomic_DNA"/>
</dbReference>
<dbReference type="Proteomes" id="UP000243745">
    <property type="component" value="Unassembled WGS sequence"/>
</dbReference>
<evidence type="ECO:0000313" key="2">
    <source>
        <dbReference type="EMBL" id="SFP66761.1"/>
    </source>
</evidence>
<name>A0A662ZJQ5_9GAMM</name>
<evidence type="ECO:0000256" key="1">
    <source>
        <dbReference type="SAM" id="Coils"/>
    </source>
</evidence>
<dbReference type="RefSeq" id="WP_093143325.1">
    <property type="nucleotide sequence ID" value="NZ_FOXF01000052.1"/>
</dbReference>
<gene>
    <name evidence="2" type="ORF">SAMN02910344_02010</name>
</gene>
<keyword evidence="3" id="KW-1185">Reference proteome</keyword>
<sequence>MVLPLDGTYPKAKGKLTLLRIADIDSSEKVALFNQDPNKFSKYENNQYIICNSGPSEPGAIGVWNWTARPNNKNPEKDYVEANYIRKNIYKIVIDRNILDINQLVLKLKKGIQIDSFDTDISIMYAFGEDDSYVGILVQKDNFDNEGKCFKLKGEVCKLKYYRIKIEDTCKYQDSIFNQEYVFLSSTILPKFEDFIIVQEAEDYIKNFFIERLCWNDMKKNDFHKKDYKDFKSFLMGMRTEDFRKKVAEEYLIPQEEAEEKIKSFIFNSESYFNYEDIDSKYIDDLVISHPKLRQKCIELVSAQKESEIEALDKDIEEKEAIKDKLDQKIKELEKNKNELEQSIAKQETEIGLFEENVNSKISAVQNNVSDFYAQISLMHPLLSQMFSQSQNKVSYVQGKTIDDDKIIPYSNKRDLLDNIRVALSDAGIDDKRLDMVSAFLLSAWENRIPVLLSGPNANEVADAMSIAIHGKFADRIKCLGNYSEITCRKAGGIVVINNIFYADWLSHVDEIINNDANYYYVTSNFVEDLLIEPKGIFNYMVPLLTDVFISKKAKIPSEGGKRSADYVDDVSEELIERCRVDRVLSKIGTSKLYMNNISQIMDHIGYDFLKKEDLNHYFVYLPYLLLTNHREYLIDNLNNNRDKVSSDCYETIRNYLGINE</sequence>
<accession>A0A662ZJQ5</accession>
<dbReference type="OrthoDB" id="1833514at2"/>
<evidence type="ECO:0000313" key="3">
    <source>
        <dbReference type="Proteomes" id="UP000243745"/>
    </source>
</evidence>
<keyword evidence="1" id="KW-0175">Coiled coil</keyword>
<protein>
    <submittedName>
        <fullName evidence="2">Uncharacterized protein</fullName>
    </submittedName>
</protein>
<dbReference type="AlphaFoldDB" id="A0A662ZJQ5"/>
<proteinExistence type="predicted"/>
<organism evidence="2 3">
    <name type="scientific">Ruminobacter amylophilus</name>
    <dbReference type="NCBI Taxonomy" id="867"/>
    <lineage>
        <taxon>Bacteria</taxon>
        <taxon>Pseudomonadati</taxon>
        <taxon>Pseudomonadota</taxon>
        <taxon>Gammaproteobacteria</taxon>
        <taxon>Aeromonadales</taxon>
        <taxon>Succinivibrionaceae</taxon>
        <taxon>Ruminobacter</taxon>
    </lineage>
</organism>
<feature type="coiled-coil region" evidence="1">
    <location>
        <begin position="302"/>
        <end position="357"/>
    </location>
</feature>
<dbReference type="Gene3D" id="1.20.5.340">
    <property type="match status" value="1"/>
</dbReference>
<reference evidence="2 3" key="1">
    <citation type="submission" date="2016-10" db="EMBL/GenBank/DDBJ databases">
        <authorList>
            <person name="Varghese N."/>
            <person name="Submissions S."/>
        </authorList>
    </citation>
    <scope>NUCLEOTIDE SEQUENCE [LARGE SCALE GENOMIC DNA]</scope>
    <source>
        <strain evidence="2 3">DSM 1361</strain>
    </source>
</reference>